<protein>
    <submittedName>
        <fullName evidence="2">Amino acid ABC transporter substrate-binding protein</fullName>
    </submittedName>
</protein>
<feature type="signal peptide" evidence="1">
    <location>
        <begin position="1"/>
        <end position="28"/>
    </location>
</feature>
<dbReference type="EMBL" id="JAUFPU010000008">
    <property type="protein sequence ID" value="MDN3577001.1"/>
    <property type="molecule type" value="Genomic_DNA"/>
</dbReference>
<name>A0ABT8B5Q5_9NEIS</name>
<proteinExistence type="predicted"/>
<evidence type="ECO:0000313" key="3">
    <source>
        <dbReference type="Proteomes" id="UP001180081"/>
    </source>
</evidence>
<dbReference type="RefSeq" id="WP_290332482.1">
    <property type="nucleotide sequence ID" value="NZ_JAUFPU010000008.1"/>
</dbReference>
<evidence type="ECO:0000313" key="2">
    <source>
        <dbReference type="EMBL" id="MDN3577001.1"/>
    </source>
</evidence>
<sequence length="265" mass="29115">MSSLHGPAMRHSSLLNLLTSLLLTTAQAAPPTTVRLCYDQEDVYPWRVKGGQGLDFTLLKLLEGRVNVHFELLALPWKRCLLELGENRHDGAVAASFRPERMDVGVYPMAGGVPDASLRMRAESYSLFRLKGSPASWDGKRFIGIEGNVGAQAGYSIVEQLKAAGLNVDTGTASADDNLRKLLLGRVVALALLSSEGDASIAASPEFTARIERLYPPLTERAYYLLFSKSFYARDEALAQRMWQALPAVRDSADYKRAEAAMRQP</sequence>
<dbReference type="Proteomes" id="UP001180081">
    <property type="component" value="Unassembled WGS sequence"/>
</dbReference>
<feature type="chain" id="PRO_5047295987" evidence="1">
    <location>
        <begin position="29"/>
        <end position="265"/>
    </location>
</feature>
<reference evidence="2" key="1">
    <citation type="journal article" date="2014" name="Int. J. Syst. Evol. Microbiol.">
        <title>Complete genome of a new Firmicutes species belonging to the dominant human colonic microbiota ('Ruminococcus bicirculans') reveals two chromosomes and a selective capacity to utilize plant glucans.</title>
        <authorList>
            <consortium name="NISC Comparative Sequencing Program"/>
            <person name="Wegmann U."/>
            <person name="Louis P."/>
            <person name="Goesmann A."/>
            <person name="Henrissat B."/>
            <person name="Duncan S.H."/>
            <person name="Flint H.J."/>
        </authorList>
    </citation>
    <scope>NUCLEOTIDE SEQUENCE</scope>
    <source>
        <strain evidence="2">CECT 7703</strain>
    </source>
</reference>
<keyword evidence="3" id="KW-1185">Reference proteome</keyword>
<dbReference type="SUPFAM" id="SSF53850">
    <property type="entry name" value="Periplasmic binding protein-like II"/>
    <property type="match status" value="1"/>
</dbReference>
<keyword evidence="1" id="KW-0732">Signal</keyword>
<organism evidence="2 3">
    <name type="scientific">Chitinimonas viridis</name>
    <dbReference type="NCBI Taxonomy" id="664880"/>
    <lineage>
        <taxon>Bacteria</taxon>
        <taxon>Pseudomonadati</taxon>
        <taxon>Pseudomonadota</taxon>
        <taxon>Betaproteobacteria</taxon>
        <taxon>Neisseriales</taxon>
        <taxon>Chitinibacteraceae</taxon>
        <taxon>Chitinimonas</taxon>
    </lineage>
</organism>
<dbReference type="Gene3D" id="3.40.190.10">
    <property type="entry name" value="Periplasmic binding protein-like II"/>
    <property type="match status" value="2"/>
</dbReference>
<reference evidence="2" key="2">
    <citation type="submission" date="2023-06" db="EMBL/GenBank/DDBJ databases">
        <authorList>
            <person name="Lucena T."/>
            <person name="Sun Q."/>
        </authorList>
    </citation>
    <scope>NUCLEOTIDE SEQUENCE</scope>
    <source>
        <strain evidence="2">CECT 7703</strain>
    </source>
</reference>
<gene>
    <name evidence="2" type="ORF">QWZ03_09505</name>
</gene>
<evidence type="ECO:0000256" key="1">
    <source>
        <dbReference type="SAM" id="SignalP"/>
    </source>
</evidence>
<comment type="caution">
    <text evidence="2">The sequence shown here is derived from an EMBL/GenBank/DDBJ whole genome shotgun (WGS) entry which is preliminary data.</text>
</comment>
<accession>A0ABT8B5Q5</accession>